<evidence type="ECO:0000313" key="2">
    <source>
        <dbReference type="EMBL" id="MBB3188030.1"/>
    </source>
</evidence>
<gene>
    <name evidence="2" type="ORF">FHX64_002228</name>
</gene>
<dbReference type="AlphaFoldDB" id="A0A7W5H2Q4"/>
<dbReference type="Proteomes" id="UP000544222">
    <property type="component" value="Unassembled WGS sequence"/>
</dbReference>
<name>A0A7W5H2Q4_9PORP</name>
<feature type="transmembrane region" description="Helical" evidence="1">
    <location>
        <begin position="83"/>
        <end position="106"/>
    </location>
</feature>
<proteinExistence type="predicted"/>
<keyword evidence="1" id="KW-0812">Transmembrane</keyword>
<feature type="transmembrane region" description="Helical" evidence="1">
    <location>
        <begin position="7"/>
        <end position="35"/>
    </location>
</feature>
<dbReference type="RefSeq" id="WP_183413823.1">
    <property type="nucleotide sequence ID" value="NZ_JACHYB010000002.1"/>
</dbReference>
<accession>A0A7W5H2Q4</accession>
<protein>
    <recommendedName>
        <fullName evidence="4">DUF4293 family protein</fullName>
    </recommendedName>
</protein>
<keyword evidence="1" id="KW-1133">Transmembrane helix</keyword>
<evidence type="ECO:0000313" key="3">
    <source>
        <dbReference type="Proteomes" id="UP000544222"/>
    </source>
</evidence>
<reference evidence="2 3" key="1">
    <citation type="submission" date="2020-08" db="EMBL/GenBank/DDBJ databases">
        <title>Genomic Encyclopedia of Type Strains, Phase IV (KMG-IV): sequencing the most valuable type-strain genomes for metagenomic binning, comparative biology and taxonomic classification.</title>
        <authorList>
            <person name="Goeker M."/>
        </authorList>
    </citation>
    <scope>NUCLEOTIDE SEQUENCE [LARGE SCALE GENOMIC DNA]</scope>
    <source>
        <strain evidence="2 3">DSM 27471</strain>
    </source>
</reference>
<feature type="transmembrane region" description="Helical" evidence="1">
    <location>
        <begin position="118"/>
        <end position="140"/>
    </location>
</feature>
<feature type="transmembrane region" description="Helical" evidence="1">
    <location>
        <begin position="55"/>
        <end position="76"/>
    </location>
</feature>
<keyword evidence="1" id="KW-0472">Membrane</keyword>
<keyword evidence="3" id="KW-1185">Reference proteome</keyword>
<dbReference type="InterPro" id="IPR025635">
    <property type="entry name" value="DUF4293"/>
</dbReference>
<comment type="caution">
    <text evidence="2">The sequence shown here is derived from an EMBL/GenBank/DDBJ whole genome shotgun (WGS) entry which is preliminary data.</text>
</comment>
<dbReference type="EMBL" id="JACHYB010000002">
    <property type="protein sequence ID" value="MBB3188030.1"/>
    <property type="molecule type" value="Genomic_DNA"/>
</dbReference>
<dbReference type="Pfam" id="PF14126">
    <property type="entry name" value="DUF4293"/>
    <property type="match status" value="1"/>
</dbReference>
<sequence>MIQRIQTVYLLLVAILSAVTFFLPIATIVTPANVFDLSCRGFVATPPIDALHSSTWALSLVNILIPVIALGTIFLFKRRRLQLVLSYINFLLMDAYYVIVIITLWFADQQLATSSHWIYHYAFIFQIINMILTFLAIRAINKDEALIRSLNRLR</sequence>
<evidence type="ECO:0008006" key="4">
    <source>
        <dbReference type="Google" id="ProtNLM"/>
    </source>
</evidence>
<organism evidence="2 3">
    <name type="scientific">Microbacter margulisiae</name>
    <dbReference type="NCBI Taxonomy" id="1350067"/>
    <lineage>
        <taxon>Bacteria</taxon>
        <taxon>Pseudomonadati</taxon>
        <taxon>Bacteroidota</taxon>
        <taxon>Bacteroidia</taxon>
        <taxon>Bacteroidales</taxon>
        <taxon>Porphyromonadaceae</taxon>
        <taxon>Microbacter</taxon>
    </lineage>
</organism>
<evidence type="ECO:0000256" key="1">
    <source>
        <dbReference type="SAM" id="Phobius"/>
    </source>
</evidence>